<proteinExistence type="predicted"/>
<dbReference type="Proteomes" id="UP000813427">
    <property type="component" value="Unassembled WGS sequence"/>
</dbReference>
<feature type="transmembrane region" description="Helical" evidence="2">
    <location>
        <begin position="89"/>
        <end position="106"/>
    </location>
</feature>
<protein>
    <submittedName>
        <fullName evidence="3">Uncharacterized protein</fullName>
    </submittedName>
</protein>
<evidence type="ECO:0000256" key="2">
    <source>
        <dbReference type="SAM" id="Phobius"/>
    </source>
</evidence>
<name>A0A8K0RZ75_9HYPO</name>
<organism evidence="3 4">
    <name type="scientific">Fusarium tricinctum</name>
    <dbReference type="NCBI Taxonomy" id="61284"/>
    <lineage>
        <taxon>Eukaryota</taxon>
        <taxon>Fungi</taxon>
        <taxon>Dikarya</taxon>
        <taxon>Ascomycota</taxon>
        <taxon>Pezizomycotina</taxon>
        <taxon>Sordariomycetes</taxon>
        <taxon>Hypocreomycetidae</taxon>
        <taxon>Hypocreales</taxon>
        <taxon>Nectriaceae</taxon>
        <taxon>Fusarium</taxon>
        <taxon>Fusarium tricinctum species complex</taxon>
    </lineage>
</organism>
<comment type="caution">
    <text evidence="3">The sequence shown here is derived from an EMBL/GenBank/DDBJ whole genome shotgun (WGS) entry which is preliminary data.</text>
</comment>
<gene>
    <name evidence="3" type="ORF">BKA59DRAFT_524114</name>
</gene>
<evidence type="ECO:0000256" key="1">
    <source>
        <dbReference type="SAM" id="MobiDB-lite"/>
    </source>
</evidence>
<feature type="transmembrane region" description="Helical" evidence="2">
    <location>
        <begin position="158"/>
        <end position="183"/>
    </location>
</feature>
<feature type="compositionally biased region" description="Basic residues" evidence="1">
    <location>
        <begin position="13"/>
        <end position="24"/>
    </location>
</feature>
<keyword evidence="4" id="KW-1185">Reference proteome</keyword>
<feature type="region of interest" description="Disordered" evidence="1">
    <location>
        <begin position="247"/>
        <end position="278"/>
    </location>
</feature>
<accession>A0A8K0RZ75</accession>
<sequence length="278" mass="30657">MQAIGKLFEGRFQPRRPKNRRQRPLRQETSTEELPPRTETFPAQLPPRPATSHTQLPLRLAIQFAHLFMITTFLSLTIPRLVIPGGPHYLYTAIGVFISAESLGLLAHELLTENVRALQSRGSERVYMLLNVRGLLMWAAAAFVTFQGDMMLPDGPNIVLGKLALGAAIIVCVTTICLTVCYFQGGTVPKQPEIPLGSMPSEIELQAPSASAPEPSIHLGVPDQSAGLDDPFTSVKSQSCDIASHWSHWSGTTRHGDREHNDDEDLREYQLDAQSSKV</sequence>
<keyword evidence="2" id="KW-0812">Transmembrane</keyword>
<keyword evidence="2" id="KW-0472">Membrane</keyword>
<feature type="transmembrane region" description="Helical" evidence="2">
    <location>
        <begin position="64"/>
        <end position="83"/>
    </location>
</feature>
<evidence type="ECO:0000313" key="4">
    <source>
        <dbReference type="Proteomes" id="UP000813427"/>
    </source>
</evidence>
<dbReference type="AlphaFoldDB" id="A0A8K0RZ75"/>
<keyword evidence="2" id="KW-1133">Transmembrane helix</keyword>
<reference evidence="3" key="1">
    <citation type="journal article" date="2021" name="Nat. Commun.">
        <title>Genetic determinants of endophytism in the Arabidopsis root mycobiome.</title>
        <authorList>
            <person name="Mesny F."/>
            <person name="Miyauchi S."/>
            <person name="Thiergart T."/>
            <person name="Pickel B."/>
            <person name="Atanasova L."/>
            <person name="Karlsson M."/>
            <person name="Huettel B."/>
            <person name="Barry K.W."/>
            <person name="Haridas S."/>
            <person name="Chen C."/>
            <person name="Bauer D."/>
            <person name="Andreopoulos W."/>
            <person name="Pangilinan J."/>
            <person name="LaButti K."/>
            <person name="Riley R."/>
            <person name="Lipzen A."/>
            <person name="Clum A."/>
            <person name="Drula E."/>
            <person name="Henrissat B."/>
            <person name="Kohler A."/>
            <person name="Grigoriev I.V."/>
            <person name="Martin F.M."/>
            <person name="Hacquard S."/>
        </authorList>
    </citation>
    <scope>NUCLEOTIDE SEQUENCE</scope>
    <source>
        <strain evidence="3">MPI-SDFR-AT-0068</strain>
    </source>
</reference>
<dbReference type="OrthoDB" id="10302868at2759"/>
<dbReference type="EMBL" id="JAGPXF010000003">
    <property type="protein sequence ID" value="KAH7251125.1"/>
    <property type="molecule type" value="Genomic_DNA"/>
</dbReference>
<feature type="transmembrane region" description="Helical" evidence="2">
    <location>
        <begin position="126"/>
        <end position="146"/>
    </location>
</feature>
<feature type="region of interest" description="Disordered" evidence="1">
    <location>
        <begin position="9"/>
        <end position="52"/>
    </location>
</feature>
<evidence type="ECO:0000313" key="3">
    <source>
        <dbReference type="EMBL" id="KAH7251125.1"/>
    </source>
</evidence>